<reference evidence="1 2" key="1">
    <citation type="journal article" date="2012" name="BMC Genomics">
        <title>Comparative genomics of the white-rot fungi, Phanerochaete carnosa and P. chrysosporium, to elucidate the genetic basis of the distinct wood types they colonize.</title>
        <authorList>
            <person name="Suzuki H."/>
            <person name="MacDonald J."/>
            <person name="Syed K."/>
            <person name="Salamov A."/>
            <person name="Hori C."/>
            <person name="Aerts A."/>
            <person name="Henrissat B."/>
            <person name="Wiebenga A."/>
            <person name="vanKuyk P.A."/>
            <person name="Barry K."/>
            <person name="Lindquist E."/>
            <person name="LaButti K."/>
            <person name="Lapidus A."/>
            <person name="Lucas S."/>
            <person name="Coutinho P."/>
            <person name="Gong Y."/>
            <person name="Samejima M."/>
            <person name="Mahadevan R."/>
            <person name="Abou-Zaid M."/>
            <person name="de Vries R.P."/>
            <person name="Igarashi K."/>
            <person name="Yadav J.S."/>
            <person name="Grigoriev I.V."/>
            <person name="Master E.R."/>
        </authorList>
    </citation>
    <scope>NUCLEOTIDE SEQUENCE [LARGE SCALE GENOMIC DNA]</scope>
    <source>
        <strain evidence="1 2">HHB-10118-sp</strain>
    </source>
</reference>
<protein>
    <submittedName>
        <fullName evidence="1">Uncharacterized protein</fullName>
    </submittedName>
</protein>
<accession>K5XC55</accession>
<proteinExistence type="predicted"/>
<dbReference type="HOGENOM" id="CLU_2850424_0_0_1"/>
<keyword evidence="2" id="KW-1185">Reference proteome</keyword>
<dbReference type="InParanoid" id="K5XC55"/>
<organism evidence="1 2">
    <name type="scientific">Phanerochaete carnosa (strain HHB-10118-sp)</name>
    <name type="common">White-rot fungus</name>
    <name type="synonym">Peniophora carnosa</name>
    <dbReference type="NCBI Taxonomy" id="650164"/>
    <lineage>
        <taxon>Eukaryota</taxon>
        <taxon>Fungi</taxon>
        <taxon>Dikarya</taxon>
        <taxon>Basidiomycota</taxon>
        <taxon>Agaricomycotina</taxon>
        <taxon>Agaricomycetes</taxon>
        <taxon>Polyporales</taxon>
        <taxon>Phanerochaetaceae</taxon>
        <taxon>Phanerochaete</taxon>
    </lineage>
</organism>
<dbReference type="EMBL" id="JH930468">
    <property type="protein sequence ID" value="EKM60572.1"/>
    <property type="molecule type" value="Genomic_DNA"/>
</dbReference>
<dbReference type="KEGG" id="pco:PHACADRAFT_189700"/>
<evidence type="ECO:0000313" key="1">
    <source>
        <dbReference type="EMBL" id="EKM60572.1"/>
    </source>
</evidence>
<gene>
    <name evidence="1" type="ORF">PHACADRAFT_189700</name>
</gene>
<sequence length="65" mass="7123">MSNALGDFTNQPLPSDFAHKSPKIVQAMDRCRAAEAAITSILESPAFGYKVALESFVPTEMSDRY</sequence>
<dbReference type="GeneID" id="18910618"/>
<name>K5XC55_PHACS</name>
<dbReference type="AlphaFoldDB" id="K5XC55"/>
<dbReference type="RefSeq" id="XP_007390024.1">
    <property type="nucleotide sequence ID" value="XM_007389962.1"/>
</dbReference>
<dbReference type="Proteomes" id="UP000008370">
    <property type="component" value="Unassembled WGS sequence"/>
</dbReference>
<evidence type="ECO:0000313" key="2">
    <source>
        <dbReference type="Proteomes" id="UP000008370"/>
    </source>
</evidence>